<protein>
    <recommendedName>
        <fullName evidence="6">T-box domain-containing protein</fullName>
    </recommendedName>
</protein>
<dbReference type="Gene3D" id="2.60.40.820">
    <property type="entry name" value="Transcription factor, T-box"/>
    <property type="match status" value="1"/>
</dbReference>
<keyword evidence="3" id="KW-0804">Transcription</keyword>
<dbReference type="InterPro" id="IPR008967">
    <property type="entry name" value="p53-like_TF_DNA-bd_sf"/>
</dbReference>
<accession>A0ABD2Q969</accession>
<comment type="caution">
    <text evidence="5">Lacks conserved residue(s) required for the propagation of feature annotation.</text>
</comment>
<dbReference type="InterPro" id="IPR046360">
    <property type="entry name" value="T-box_DNA-bd"/>
</dbReference>
<dbReference type="GO" id="GO:0003677">
    <property type="term" value="F:DNA binding"/>
    <property type="evidence" value="ECO:0007669"/>
    <property type="project" value="UniProtKB-UniRule"/>
</dbReference>
<keyword evidence="8" id="KW-1185">Reference proteome</keyword>
<dbReference type="PROSITE" id="PS50252">
    <property type="entry name" value="TBOX_3"/>
    <property type="match status" value="1"/>
</dbReference>
<name>A0ABD2Q969_9PLAT</name>
<gene>
    <name evidence="7" type="ORF">Ciccas_006102</name>
</gene>
<keyword evidence="4 5" id="KW-0539">Nucleus</keyword>
<keyword evidence="2 5" id="KW-0238">DNA-binding</keyword>
<evidence type="ECO:0000259" key="6">
    <source>
        <dbReference type="PROSITE" id="PS50252"/>
    </source>
</evidence>
<comment type="caution">
    <text evidence="7">The sequence shown here is derived from an EMBL/GenBank/DDBJ whole genome shotgun (WGS) entry which is preliminary data.</text>
</comment>
<dbReference type="GO" id="GO:0005634">
    <property type="term" value="C:nucleus"/>
    <property type="evidence" value="ECO:0007669"/>
    <property type="project" value="UniProtKB-SubCell"/>
</dbReference>
<dbReference type="InterPro" id="IPR036960">
    <property type="entry name" value="T-box_sf"/>
</dbReference>
<reference evidence="7 8" key="1">
    <citation type="submission" date="2024-11" db="EMBL/GenBank/DDBJ databases">
        <title>Adaptive evolution of stress response genes in parasites aligns with host niche diversity.</title>
        <authorList>
            <person name="Hahn C."/>
            <person name="Resl P."/>
        </authorList>
    </citation>
    <scope>NUCLEOTIDE SEQUENCE [LARGE SCALE GENOMIC DNA]</scope>
    <source>
        <strain evidence="7">EGGRZ-B1_66</strain>
        <tissue evidence="7">Body</tissue>
    </source>
</reference>
<dbReference type="Pfam" id="PF00907">
    <property type="entry name" value="T-box"/>
    <property type="match status" value="1"/>
</dbReference>
<evidence type="ECO:0000313" key="7">
    <source>
        <dbReference type="EMBL" id="KAL3315266.1"/>
    </source>
</evidence>
<proteinExistence type="predicted"/>
<keyword evidence="1" id="KW-0805">Transcription regulation</keyword>
<dbReference type="Proteomes" id="UP001626550">
    <property type="component" value="Unassembled WGS sequence"/>
</dbReference>
<sequence>MLKAGISMQNDLCMGCRASLAVGDMANVYCKLDTKDLWEKFNELGTEMIITKSGRDKLTPGAVNYYPNILSGFEMRHEAIVWHQ</sequence>
<evidence type="ECO:0000313" key="8">
    <source>
        <dbReference type="Proteomes" id="UP001626550"/>
    </source>
</evidence>
<evidence type="ECO:0000256" key="2">
    <source>
        <dbReference type="ARBA" id="ARBA00023125"/>
    </source>
</evidence>
<dbReference type="EMBL" id="JBJKFK010000789">
    <property type="protein sequence ID" value="KAL3315266.1"/>
    <property type="molecule type" value="Genomic_DNA"/>
</dbReference>
<evidence type="ECO:0000256" key="4">
    <source>
        <dbReference type="ARBA" id="ARBA00023242"/>
    </source>
</evidence>
<evidence type="ECO:0000256" key="3">
    <source>
        <dbReference type="ARBA" id="ARBA00023163"/>
    </source>
</evidence>
<dbReference type="AlphaFoldDB" id="A0ABD2Q969"/>
<feature type="domain" description="T-box" evidence="6">
    <location>
        <begin position="32"/>
        <end position="55"/>
    </location>
</feature>
<evidence type="ECO:0000256" key="5">
    <source>
        <dbReference type="PROSITE-ProRule" id="PRU00201"/>
    </source>
</evidence>
<evidence type="ECO:0000256" key="1">
    <source>
        <dbReference type="ARBA" id="ARBA00023015"/>
    </source>
</evidence>
<dbReference type="SUPFAM" id="SSF49417">
    <property type="entry name" value="p53-like transcription factors"/>
    <property type="match status" value="1"/>
</dbReference>
<organism evidence="7 8">
    <name type="scientific">Cichlidogyrus casuarinus</name>
    <dbReference type="NCBI Taxonomy" id="1844966"/>
    <lineage>
        <taxon>Eukaryota</taxon>
        <taxon>Metazoa</taxon>
        <taxon>Spiralia</taxon>
        <taxon>Lophotrochozoa</taxon>
        <taxon>Platyhelminthes</taxon>
        <taxon>Monogenea</taxon>
        <taxon>Monopisthocotylea</taxon>
        <taxon>Dactylogyridea</taxon>
        <taxon>Ancyrocephalidae</taxon>
        <taxon>Cichlidogyrus</taxon>
    </lineage>
</organism>
<comment type="subcellular location">
    <subcellularLocation>
        <location evidence="5">Nucleus</location>
    </subcellularLocation>
</comment>